<feature type="region of interest" description="Disordered" evidence="1">
    <location>
        <begin position="1"/>
        <end position="38"/>
    </location>
</feature>
<sequence>MINNYHQPHSKISTREPRPTNSNPPELPPPPVNKPAKPRWDVVLAPDKAPKDISSEVNPANILTTKRRVNLAILKDIDGLGDDFLDLPSGPVAFVLAEVPQTYNQTMASGDRGKWCEAIDLELEAMADLHNMGVPKEN</sequence>
<dbReference type="Proteomes" id="UP000037035">
    <property type="component" value="Unassembled WGS sequence"/>
</dbReference>
<reference evidence="2 3" key="1">
    <citation type="submission" date="2015-08" db="EMBL/GenBank/DDBJ databases">
        <title>Next Generation Sequencing and Analysis of the Genome of Puccinia sorghi L Schw, the Causal Agent of Maize Common Rust.</title>
        <authorList>
            <person name="Rochi L."/>
            <person name="Burguener G."/>
            <person name="Darino M."/>
            <person name="Turjanski A."/>
            <person name="Kreff E."/>
            <person name="Dieguez M.J."/>
            <person name="Sacco F."/>
        </authorList>
    </citation>
    <scope>NUCLEOTIDE SEQUENCE [LARGE SCALE GENOMIC DNA]</scope>
    <source>
        <strain evidence="2 3">RO10H11247</strain>
    </source>
</reference>
<evidence type="ECO:0000313" key="2">
    <source>
        <dbReference type="EMBL" id="KNZ54933.1"/>
    </source>
</evidence>
<accession>A0A0L6V2F0</accession>
<keyword evidence="3" id="KW-1185">Reference proteome</keyword>
<gene>
    <name evidence="2" type="ORF">VP01_2812g3</name>
</gene>
<feature type="compositionally biased region" description="Polar residues" evidence="1">
    <location>
        <begin position="1"/>
        <end position="11"/>
    </location>
</feature>
<name>A0A0L6V2F0_9BASI</name>
<dbReference type="OrthoDB" id="422839at2759"/>
<protein>
    <submittedName>
        <fullName evidence="2">Uncharacterized protein</fullName>
    </submittedName>
</protein>
<dbReference type="VEuPathDB" id="FungiDB:VP01_2812g3"/>
<dbReference type="EMBL" id="LAVV01007738">
    <property type="protein sequence ID" value="KNZ54933.1"/>
    <property type="molecule type" value="Genomic_DNA"/>
</dbReference>
<organism evidence="2 3">
    <name type="scientific">Puccinia sorghi</name>
    <dbReference type="NCBI Taxonomy" id="27349"/>
    <lineage>
        <taxon>Eukaryota</taxon>
        <taxon>Fungi</taxon>
        <taxon>Dikarya</taxon>
        <taxon>Basidiomycota</taxon>
        <taxon>Pucciniomycotina</taxon>
        <taxon>Pucciniomycetes</taxon>
        <taxon>Pucciniales</taxon>
        <taxon>Pucciniaceae</taxon>
        <taxon>Puccinia</taxon>
    </lineage>
</organism>
<evidence type="ECO:0000313" key="3">
    <source>
        <dbReference type="Proteomes" id="UP000037035"/>
    </source>
</evidence>
<comment type="caution">
    <text evidence="2">The sequence shown here is derived from an EMBL/GenBank/DDBJ whole genome shotgun (WGS) entry which is preliminary data.</text>
</comment>
<dbReference type="AlphaFoldDB" id="A0A0L6V2F0"/>
<evidence type="ECO:0000256" key="1">
    <source>
        <dbReference type="SAM" id="MobiDB-lite"/>
    </source>
</evidence>
<proteinExistence type="predicted"/>